<protein>
    <submittedName>
        <fullName evidence="1">Uncharacterized protein</fullName>
    </submittedName>
</protein>
<keyword evidence="2" id="KW-1185">Reference proteome</keyword>
<accession>A0ABY0IGM0</accession>
<dbReference type="SUPFAM" id="SSF48619">
    <property type="entry name" value="Phospholipase A2, PLA2"/>
    <property type="match status" value="1"/>
</dbReference>
<evidence type="ECO:0000313" key="1">
    <source>
        <dbReference type="EMBL" id="RZF20664.1"/>
    </source>
</evidence>
<name>A0ABY0IGM0_9BACT</name>
<comment type="caution">
    <text evidence="1">The sequence shown here is derived from an EMBL/GenBank/DDBJ whole genome shotgun (WGS) entry which is preliminary data.</text>
</comment>
<organism evidence="1 2">
    <name type="scientific">Halobacteriovorax vibrionivorans</name>
    <dbReference type="NCBI Taxonomy" id="2152716"/>
    <lineage>
        <taxon>Bacteria</taxon>
        <taxon>Pseudomonadati</taxon>
        <taxon>Bdellovibrionota</taxon>
        <taxon>Bacteriovoracia</taxon>
        <taxon>Bacteriovoracales</taxon>
        <taxon>Halobacteriovoraceae</taxon>
        <taxon>Halobacteriovorax</taxon>
    </lineage>
</organism>
<dbReference type="Proteomes" id="UP000443582">
    <property type="component" value="Unassembled WGS sequence"/>
</dbReference>
<proteinExistence type="predicted"/>
<dbReference type="InterPro" id="IPR036444">
    <property type="entry name" value="PLipase_A2_dom_sf"/>
</dbReference>
<dbReference type="EMBL" id="QDKL01000003">
    <property type="protein sequence ID" value="RZF20664.1"/>
    <property type="molecule type" value="Genomic_DNA"/>
</dbReference>
<evidence type="ECO:0000313" key="2">
    <source>
        <dbReference type="Proteomes" id="UP000443582"/>
    </source>
</evidence>
<dbReference type="RefSeq" id="WP_115362711.1">
    <property type="nucleotide sequence ID" value="NZ_QDKL01000003.1"/>
</dbReference>
<sequence length="265" mass="30319">MKYLIFLIFIAIIGNHSVNAQEYGFLNIADGKVSYKKIENYLRPFKTDGCSSVSPDGTIGRPTLWQHCCVEHDIAYWYGGTLQDKKDADSALNQCVSEVFSGIFGRAMEVAVYIGGGPDLHTGYAWGYGWNHIRGYHELSQQDQDEIQRMMPADPHGQEIEEIEFDKEVIPSRNKNICLDEIQDHLEKSFKEDDVEILRSTEALSFLNRVYVVETSSCEGQIKVILNNFVSFNDCEELPYKNEWEQKIKKVEAFGECADKFESKE</sequence>
<reference evidence="2" key="1">
    <citation type="journal article" date="2019" name="Int. J. Syst. Evol. Microbiol.">
        <title>Halobacteriovorax valvorus sp. nov., a novel prokaryotic predator isolated from coastal seawater of China.</title>
        <authorList>
            <person name="Chen M.-X."/>
        </authorList>
    </citation>
    <scope>NUCLEOTIDE SEQUENCE [LARGE SCALE GENOMIC DNA]</scope>
    <source>
        <strain evidence="2">BL9</strain>
    </source>
</reference>
<gene>
    <name evidence="1" type="ORF">DAY19_11810</name>
</gene>